<sequence length="78" mass="9450">MKNGRDGGFNYWKLSYRKKFIRTLWMIPVAIFLSIQMIVMDIQSNFSVFLFVLFIVTFIVQLIYTYIKWKSETQINVR</sequence>
<dbReference type="EMBL" id="JAMKBJ010000005">
    <property type="protein sequence ID" value="MCZ8537171.1"/>
    <property type="molecule type" value="Genomic_DNA"/>
</dbReference>
<name>A0A9X3LHN2_9BACL</name>
<protein>
    <submittedName>
        <fullName evidence="2">Uncharacterized protein</fullName>
    </submittedName>
</protein>
<comment type="caution">
    <text evidence="2">The sequence shown here is derived from an EMBL/GenBank/DDBJ whole genome shotgun (WGS) entry which is preliminary data.</text>
</comment>
<evidence type="ECO:0000256" key="1">
    <source>
        <dbReference type="SAM" id="Phobius"/>
    </source>
</evidence>
<keyword evidence="1" id="KW-1133">Transmembrane helix</keyword>
<accession>A0A9X3LHN2</accession>
<evidence type="ECO:0000313" key="2">
    <source>
        <dbReference type="EMBL" id="MCZ8537171.1"/>
    </source>
</evidence>
<gene>
    <name evidence="2" type="ORF">M9R32_08270</name>
</gene>
<dbReference type="RefSeq" id="WP_269926260.1">
    <property type="nucleotide sequence ID" value="NZ_JAMKBJ010000005.1"/>
</dbReference>
<keyword evidence="1" id="KW-0472">Membrane</keyword>
<keyword evidence="1" id="KW-0812">Transmembrane</keyword>
<feature type="transmembrane region" description="Helical" evidence="1">
    <location>
        <begin position="20"/>
        <end position="40"/>
    </location>
</feature>
<evidence type="ECO:0000313" key="3">
    <source>
        <dbReference type="Proteomes" id="UP001152173"/>
    </source>
</evidence>
<reference evidence="2" key="1">
    <citation type="submission" date="2022-05" db="EMBL/GenBank/DDBJ databases">
        <authorList>
            <person name="Colautti A."/>
            <person name="Iacumin L."/>
        </authorList>
    </citation>
    <scope>NUCLEOTIDE SEQUENCE</scope>
    <source>
        <strain evidence="2">SK 55</strain>
    </source>
</reference>
<organism evidence="2 3">
    <name type="scientific">Paenisporosarcina quisquiliarum</name>
    <dbReference type="NCBI Taxonomy" id="365346"/>
    <lineage>
        <taxon>Bacteria</taxon>
        <taxon>Bacillati</taxon>
        <taxon>Bacillota</taxon>
        <taxon>Bacilli</taxon>
        <taxon>Bacillales</taxon>
        <taxon>Caryophanaceae</taxon>
        <taxon>Paenisporosarcina</taxon>
    </lineage>
</organism>
<keyword evidence="3" id="KW-1185">Reference proteome</keyword>
<feature type="transmembrane region" description="Helical" evidence="1">
    <location>
        <begin position="46"/>
        <end position="67"/>
    </location>
</feature>
<dbReference type="Proteomes" id="UP001152173">
    <property type="component" value="Unassembled WGS sequence"/>
</dbReference>
<proteinExistence type="predicted"/>
<dbReference type="AlphaFoldDB" id="A0A9X3LHN2"/>